<name>A0A5B8VLU6_9BACT</name>
<dbReference type="Proteomes" id="UP000321291">
    <property type="component" value="Chromosome"/>
</dbReference>
<keyword evidence="4" id="KW-1185">Reference proteome</keyword>
<dbReference type="AlphaFoldDB" id="A0A5B8VLU6"/>
<dbReference type="EMBL" id="CP042434">
    <property type="protein sequence ID" value="QEC71208.1"/>
    <property type="molecule type" value="Genomic_DNA"/>
</dbReference>
<organism evidence="3 4">
    <name type="scientific">Arachidicoccus ginsenosidivorans</name>
    <dbReference type="NCBI Taxonomy" id="496057"/>
    <lineage>
        <taxon>Bacteria</taxon>
        <taxon>Pseudomonadati</taxon>
        <taxon>Bacteroidota</taxon>
        <taxon>Chitinophagia</taxon>
        <taxon>Chitinophagales</taxon>
        <taxon>Chitinophagaceae</taxon>
        <taxon>Arachidicoccus</taxon>
    </lineage>
</organism>
<dbReference type="KEGG" id="agi:FSB73_05470"/>
<reference evidence="3 4" key="1">
    <citation type="journal article" date="2017" name="Int. J. Syst. Evol. Microbiol.">
        <title>Arachidicoccus ginsenosidivorans sp. nov., with ginsenoside-converting activity isolated from ginseng cultivating soil.</title>
        <authorList>
            <person name="Siddiqi M.Z."/>
            <person name="Aslam Z."/>
            <person name="Im W.T."/>
        </authorList>
    </citation>
    <scope>NUCLEOTIDE SEQUENCE [LARGE SCALE GENOMIC DNA]</scope>
    <source>
        <strain evidence="3 4">Gsoil 809</strain>
    </source>
</reference>
<feature type="region of interest" description="Disordered" evidence="1">
    <location>
        <begin position="183"/>
        <end position="254"/>
    </location>
</feature>
<feature type="transmembrane region" description="Helical" evidence="2">
    <location>
        <begin position="269"/>
        <end position="288"/>
    </location>
</feature>
<keyword evidence="2" id="KW-0812">Transmembrane</keyword>
<proteinExistence type="predicted"/>
<feature type="compositionally biased region" description="Basic and acidic residues" evidence="1">
    <location>
        <begin position="183"/>
        <end position="248"/>
    </location>
</feature>
<evidence type="ECO:0000313" key="4">
    <source>
        <dbReference type="Proteomes" id="UP000321291"/>
    </source>
</evidence>
<evidence type="ECO:0000256" key="1">
    <source>
        <dbReference type="SAM" id="MobiDB-lite"/>
    </source>
</evidence>
<evidence type="ECO:0000313" key="3">
    <source>
        <dbReference type="EMBL" id="QEC71208.1"/>
    </source>
</evidence>
<evidence type="ECO:0000256" key="2">
    <source>
        <dbReference type="SAM" id="Phobius"/>
    </source>
</evidence>
<dbReference type="RefSeq" id="WP_146780482.1">
    <property type="nucleotide sequence ID" value="NZ_CP042434.1"/>
</dbReference>
<protein>
    <submittedName>
        <fullName evidence="3">Uncharacterized protein</fullName>
    </submittedName>
</protein>
<sequence>MTQEEAFQRIELPEGTDIQEVRRKFAAMHGDYRMRIDNAPTPRLRQMFEQQLEQIKEAYSLLNGSEGVNDTIDLPRTKRVLYEDAARENQSAKVKPDNSSQYSLLDAYDYFGLSPEDDKVTFNRLTKKKLEDLETSLQSQFLAPAKKLFEEELVKATKLNALLVTDRQAKEALAQNIAEKREQERLTREKAEKERLAKEKAAQERMAREKAELQRQARKRAEHERIEKAEAEKAHLAQQKAEKQRDKAANNPCKNAVDAHSANKMKGKFIWIISLVVIVLGVLAFAYFKPKLEEPSTLVVMQQGSLYGYKKDGHIVIEPQFESAAAFNEGQAKVSVHDSVFYIDETGKLTHLIKVNVSAAETESQKLAEKDRTAWEIAAASGSKPAYESYLKLYPEGHYVAEAKIKIAALDKQGSPTKQSKTTEKHSRTKVNMMQYNKDLSWAKKMVAVDGCEGCRANPVCKSQVIERLKRALKNNPNGREAKSLLQCLTQ</sequence>
<keyword evidence="2" id="KW-0472">Membrane</keyword>
<accession>A0A5B8VLU6</accession>
<gene>
    <name evidence="3" type="ORF">FSB73_05470</name>
</gene>
<dbReference type="OrthoDB" id="5464673at2"/>
<keyword evidence="2" id="KW-1133">Transmembrane helix</keyword>